<reference evidence="8" key="1">
    <citation type="submission" date="2021-01" db="EMBL/GenBank/DDBJ databases">
        <authorList>
            <consortium name="Aspergillus chevalieri M1 genome sequencing consortium"/>
            <person name="Kazuki M."/>
            <person name="Futagami T."/>
        </authorList>
    </citation>
    <scope>NUCLEOTIDE SEQUENCE</scope>
    <source>
        <strain evidence="8">M1</strain>
    </source>
</reference>
<dbReference type="AlphaFoldDB" id="A0A7R7ZQH5"/>
<name>A0A7R7ZQH5_ASPCH</name>
<evidence type="ECO:0000256" key="4">
    <source>
        <dbReference type="ARBA" id="ARBA00023136"/>
    </source>
</evidence>
<dbReference type="PANTHER" id="PTHR15549">
    <property type="entry name" value="PAIRED IMMUNOGLOBULIN-LIKE TYPE 2 RECEPTOR"/>
    <property type="match status" value="1"/>
</dbReference>
<feature type="region of interest" description="Disordered" evidence="5">
    <location>
        <begin position="220"/>
        <end position="245"/>
    </location>
</feature>
<feature type="region of interest" description="Disordered" evidence="5">
    <location>
        <begin position="281"/>
        <end position="328"/>
    </location>
</feature>
<evidence type="ECO:0000256" key="6">
    <source>
        <dbReference type="SAM" id="Phobius"/>
    </source>
</evidence>
<evidence type="ECO:0000256" key="1">
    <source>
        <dbReference type="ARBA" id="ARBA00004167"/>
    </source>
</evidence>
<organism evidence="8 9">
    <name type="scientific">Aspergillus chevalieri</name>
    <name type="common">Eurotium chevalieri</name>
    <dbReference type="NCBI Taxonomy" id="182096"/>
    <lineage>
        <taxon>Eukaryota</taxon>
        <taxon>Fungi</taxon>
        <taxon>Dikarya</taxon>
        <taxon>Ascomycota</taxon>
        <taxon>Pezizomycotina</taxon>
        <taxon>Eurotiomycetes</taxon>
        <taxon>Eurotiomycetidae</taxon>
        <taxon>Eurotiales</taxon>
        <taxon>Aspergillaceae</taxon>
        <taxon>Aspergillus</taxon>
        <taxon>Aspergillus subgen. Aspergillus</taxon>
    </lineage>
</organism>
<proteinExistence type="predicted"/>
<keyword evidence="9" id="KW-1185">Reference proteome</keyword>
<dbReference type="RefSeq" id="XP_043139532.1">
    <property type="nucleotide sequence ID" value="XM_043282121.1"/>
</dbReference>
<dbReference type="KEGG" id="ache:ACHE_60896S"/>
<evidence type="ECO:0000313" key="8">
    <source>
        <dbReference type="EMBL" id="BCR91010.1"/>
    </source>
</evidence>
<sequence length="328" mass="35397">MMKGYSPTNLFLFSLLFLGVKGIEVTPDSTCSSLCVDQPGASTNISDYDSSHTSTGDLVCKDSEFKGSKTTPKGRKWVQCLNCEASSPAENPGYQGDNETDVFWFLFNLRFNLAWCVFGYDYNNETNPAMDNCGQACNNLLQPLTDQLFTVSESDRYAFCTSDNSAFTNDAPTCRACLEKVQDAQMMGNFVKGLEVACDQQPAMGKALDLGFNLFEVNSSSTTTSSTPTSSATATSTGNSTNAGTSSGVKIGVGVGVGCGGAIVLVGALFWFFWRKRHQHDDQPASTDQKPVSADKATGKDQIYEVADNAARPELGSDRRWEVQELSA</sequence>
<gene>
    <name evidence="8" type="ORF">ACHE_60896S</name>
</gene>
<dbReference type="InterPro" id="IPR051694">
    <property type="entry name" value="Immunoregulatory_rcpt-like"/>
</dbReference>
<dbReference type="GeneID" id="66985368"/>
<feature type="chain" id="PRO_5031313447" evidence="7">
    <location>
        <begin position="23"/>
        <end position="328"/>
    </location>
</feature>
<dbReference type="GO" id="GO:0016020">
    <property type="term" value="C:membrane"/>
    <property type="evidence" value="ECO:0007669"/>
    <property type="project" value="UniProtKB-SubCell"/>
</dbReference>
<protein>
    <submittedName>
        <fullName evidence="8">Uncharacterized protein</fullName>
    </submittedName>
</protein>
<evidence type="ECO:0000313" key="9">
    <source>
        <dbReference type="Proteomes" id="UP000637239"/>
    </source>
</evidence>
<dbReference type="GO" id="GO:0071944">
    <property type="term" value="C:cell periphery"/>
    <property type="evidence" value="ECO:0007669"/>
    <property type="project" value="UniProtKB-ARBA"/>
</dbReference>
<evidence type="ECO:0000256" key="2">
    <source>
        <dbReference type="ARBA" id="ARBA00022692"/>
    </source>
</evidence>
<evidence type="ECO:0000256" key="7">
    <source>
        <dbReference type="SAM" id="SignalP"/>
    </source>
</evidence>
<feature type="compositionally biased region" description="Basic and acidic residues" evidence="5">
    <location>
        <begin position="315"/>
        <end position="328"/>
    </location>
</feature>
<keyword evidence="3 6" id="KW-1133">Transmembrane helix</keyword>
<dbReference type="PANTHER" id="PTHR15549:SF26">
    <property type="entry name" value="AXIAL BUDDING PATTERN PROTEIN 2-RELATED"/>
    <property type="match status" value="1"/>
</dbReference>
<feature type="signal peptide" evidence="7">
    <location>
        <begin position="1"/>
        <end position="22"/>
    </location>
</feature>
<evidence type="ECO:0000256" key="5">
    <source>
        <dbReference type="SAM" id="MobiDB-lite"/>
    </source>
</evidence>
<dbReference type="Proteomes" id="UP000637239">
    <property type="component" value="Chromosome 6"/>
</dbReference>
<comment type="subcellular location">
    <subcellularLocation>
        <location evidence="1">Membrane</location>
        <topology evidence="1">Single-pass membrane protein</topology>
    </subcellularLocation>
</comment>
<evidence type="ECO:0000256" key="3">
    <source>
        <dbReference type="ARBA" id="ARBA00022989"/>
    </source>
</evidence>
<keyword evidence="4 6" id="KW-0472">Membrane</keyword>
<keyword evidence="2 6" id="KW-0812">Transmembrane</keyword>
<accession>A0A7R7ZQH5</accession>
<feature type="transmembrane region" description="Helical" evidence="6">
    <location>
        <begin position="251"/>
        <end position="274"/>
    </location>
</feature>
<dbReference type="EMBL" id="AP024421">
    <property type="protein sequence ID" value="BCR91010.1"/>
    <property type="molecule type" value="Genomic_DNA"/>
</dbReference>
<keyword evidence="7" id="KW-0732">Signal</keyword>
<reference evidence="8" key="2">
    <citation type="submission" date="2021-02" db="EMBL/GenBank/DDBJ databases">
        <title>Aspergillus chevalieri M1 genome sequence.</title>
        <authorList>
            <person name="Kadooka C."/>
            <person name="Mori K."/>
            <person name="Futagami T."/>
        </authorList>
    </citation>
    <scope>NUCLEOTIDE SEQUENCE</scope>
    <source>
        <strain evidence="8">M1</strain>
    </source>
</reference>